<sequence>MTLLCRLKKYADHLIIGTALIGIGIYLIAHDHYFQWPPMATPLANDDLFGGLYLICGLAIAWWVMSKHHSPHLNSVLLTIATLLMAFLSVYQFLNFIFAGSDYMPWISNLALTAMIFTTADRSDSSEQ</sequence>
<dbReference type="EMBL" id="CP168151">
    <property type="protein sequence ID" value="XFD39208.1"/>
    <property type="molecule type" value="Genomic_DNA"/>
</dbReference>
<proteinExistence type="predicted"/>
<name>A0ACD5DDI1_9LACO</name>
<evidence type="ECO:0000313" key="2">
    <source>
        <dbReference type="Proteomes" id="UP001149860"/>
    </source>
</evidence>
<reference evidence="1" key="1">
    <citation type="submission" date="2024-08" db="EMBL/GenBank/DDBJ databases">
        <title>Lentilactobacillus sp. nov., isolated from tree bark.</title>
        <authorList>
            <person name="Phuengjayaem S."/>
            <person name="Tanasupawat S."/>
        </authorList>
    </citation>
    <scope>NUCLEOTIDE SEQUENCE</scope>
    <source>
        <strain evidence="1">SPB1-3</strain>
    </source>
</reference>
<protein>
    <submittedName>
        <fullName evidence="1">Uncharacterized protein</fullName>
    </submittedName>
</protein>
<dbReference type="Proteomes" id="UP001149860">
    <property type="component" value="Chromosome"/>
</dbReference>
<evidence type="ECO:0000313" key="1">
    <source>
        <dbReference type="EMBL" id="XFD39208.1"/>
    </source>
</evidence>
<gene>
    <name evidence="1" type="ORF">O0236_007160</name>
</gene>
<organism evidence="1 2">
    <name type="scientific">Lentilactobacillus terminaliae</name>
    <dbReference type="NCBI Taxonomy" id="3003483"/>
    <lineage>
        <taxon>Bacteria</taxon>
        <taxon>Bacillati</taxon>
        <taxon>Bacillota</taxon>
        <taxon>Bacilli</taxon>
        <taxon>Lactobacillales</taxon>
        <taxon>Lactobacillaceae</taxon>
        <taxon>Lentilactobacillus</taxon>
    </lineage>
</organism>
<keyword evidence="2" id="KW-1185">Reference proteome</keyword>
<accession>A0ACD5DDI1</accession>